<name>A0A418R6D5_9BACT</name>
<organism evidence="1 2">
    <name type="scientific">Hymenobacter rubripertinctus</name>
    <dbReference type="NCBI Taxonomy" id="2029981"/>
    <lineage>
        <taxon>Bacteria</taxon>
        <taxon>Pseudomonadati</taxon>
        <taxon>Bacteroidota</taxon>
        <taxon>Cytophagia</taxon>
        <taxon>Cytophagales</taxon>
        <taxon>Hymenobacteraceae</taxon>
        <taxon>Hymenobacter</taxon>
    </lineage>
</organism>
<evidence type="ECO:0000313" key="1">
    <source>
        <dbReference type="EMBL" id="RIY12909.1"/>
    </source>
</evidence>
<gene>
    <name evidence="1" type="ORF">D0T11_04060</name>
</gene>
<dbReference type="EMBL" id="QYCN01000004">
    <property type="protein sequence ID" value="RIY12909.1"/>
    <property type="molecule type" value="Genomic_DNA"/>
</dbReference>
<comment type="caution">
    <text evidence="1">The sequence shown here is derived from an EMBL/GenBank/DDBJ whole genome shotgun (WGS) entry which is preliminary data.</text>
</comment>
<reference evidence="1 2" key="2">
    <citation type="submission" date="2019-01" db="EMBL/GenBank/DDBJ databases">
        <title>Hymenobacter humicola sp. nov., isolated from soils in Antarctica.</title>
        <authorList>
            <person name="Sedlacek I."/>
            <person name="Holochova P."/>
            <person name="Kralova S."/>
            <person name="Pantucek R."/>
            <person name="Stankova E."/>
            <person name="Vrbovska V."/>
            <person name="Kristofova L."/>
            <person name="Svec P."/>
            <person name="Busse H.-J."/>
        </authorList>
    </citation>
    <scope>NUCLEOTIDE SEQUENCE [LARGE SCALE GENOMIC DNA]</scope>
    <source>
        <strain evidence="1 2">CCM 8852</strain>
    </source>
</reference>
<dbReference type="Proteomes" id="UP000284250">
    <property type="component" value="Unassembled WGS sequence"/>
</dbReference>
<keyword evidence="2" id="KW-1185">Reference proteome</keyword>
<proteinExistence type="predicted"/>
<dbReference type="AlphaFoldDB" id="A0A418R6D5"/>
<accession>A0A418R6D5</accession>
<protein>
    <submittedName>
        <fullName evidence="1">Uncharacterized protein</fullName>
    </submittedName>
</protein>
<sequence>MGAICLLAVQARGQDVPARVLTISPVVGEVIDAREKATYGLFPTFSANDFQEARFYQNLSADSAVHLRVQLRDGRVVLRPHTSAELSAVRQTIETRRRELAAAPAAPVAGVEAAADSVGRRFRVTLRTGTAFDGEMTARRPRQLEFLTKDLGVVLVERANILRLQELNSELAKRPANWYDIGNGSRLFFAPTAWGLREGEGYLQDISLYFLGANYGITDNFSMGGMVSMLPGLPLRNQFLALTPKFSAQIAEKWHVGVGALYLRVPDFDLTDTSYGVGLLYGTATYGSADNNLTAGLGYGFAGGNIGSTPVLQLGGQKRISRRVSLITENYIIANSSAGMGGLYGAKINWKRTSLGLAAAYVIPYEGDYAVSSYVVPVFIDFTFRFGKPTR</sequence>
<reference evidence="1 2" key="1">
    <citation type="submission" date="2018-09" db="EMBL/GenBank/DDBJ databases">
        <authorList>
            <person name="Zeman M."/>
            <person name="Pardy F."/>
        </authorList>
    </citation>
    <scope>NUCLEOTIDE SEQUENCE [LARGE SCALE GENOMIC DNA]</scope>
    <source>
        <strain evidence="1 2">CCM 8852</strain>
    </source>
</reference>
<evidence type="ECO:0000313" key="2">
    <source>
        <dbReference type="Proteomes" id="UP000284250"/>
    </source>
</evidence>